<evidence type="ECO:0000313" key="2">
    <source>
        <dbReference type="Proteomes" id="UP000265520"/>
    </source>
</evidence>
<evidence type="ECO:0000313" key="1">
    <source>
        <dbReference type="EMBL" id="MCI48161.1"/>
    </source>
</evidence>
<reference evidence="1 2" key="1">
    <citation type="journal article" date="2018" name="Front. Plant Sci.">
        <title>Red Clover (Trifolium pratense) and Zigzag Clover (T. medium) - A Picture of Genomic Similarities and Differences.</title>
        <authorList>
            <person name="Dluhosova J."/>
            <person name="Istvanek J."/>
            <person name="Nedelnik J."/>
            <person name="Repkova J."/>
        </authorList>
    </citation>
    <scope>NUCLEOTIDE SEQUENCE [LARGE SCALE GENOMIC DNA]</scope>
    <source>
        <strain evidence="2">cv. 10/8</strain>
        <tissue evidence="1">Leaf</tissue>
    </source>
</reference>
<name>A0A392SH15_9FABA</name>
<dbReference type="GO" id="GO:0003677">
    <property type="term" value="F:DNA binding"/>
    <property type="evidence" value="ECO:0007669"/>
    <property type="project" value="UniProtKB-KW"/>
</dbReference>
<dbReference type="EMBL" id="LXQA010382447">
    <property type="protein sequence ID" value="MCI48161.1"/>
    <property type="molecule type" value="Genomic_DNA"/>
</dbReference>
<dbReference type="AlphaFoldDB" id="A0A392SH15"/>
<dbReference type="Gene3D" id="1.10.10.60">
    <property type="entry name" value="Homeodomain-like"/>
    <property type="match status" value="1"/>
</dbReference>
<keyword evidence="2" id="KW-1185">Reference proteome</keyword>
<protein>
    <submittedName>
        <fullName evidence="1">Zinc finger-homeodomain protein</fullName>
    </submittedName>
</protein>
<proteinExistence type="predicted"/>
<accession>A0A392SH15</accession>
<comment type="caution">
    <text evidence="1">The sequence shown here is derived from an EMBL/GenBank/DDBJ whole genome shotgun (WGS) entry which is preliminary data.</text>
</comment>
<organism evidence="1 2">
    <name type="scientific">Trifolium medium</name>
    <dbReference type="NCBI Taxonomy" id="97028"/>
    <lineage>
        <taxon>Eukaryota</taxon>
        <taxon>Viridiplantae</taxon>
        <taxon>Streptophyta</taxon>
        <taxon>Embryophyta</taxon>
        <taxon>Tracheophyta</taxon>
        <taxon>Spermatophyta</taxon>
        <taxon>Magnoliopsida</taxon>
        <taxon>eudicotyledons</taxon>
        <taxon>Gunneridae</taxon>
        <taxon>Pentapetalae</taxon>
        <taxon>rosids</taxon>
        <taxon>fabids</taxon>
        <taxon>Fabales</taxon>
        <taxon>Fabaceae</taxon>
        <taxon>Papilionoideae</taxon>
        <taxon>50 kb inversion clade</taxon>
        <taxon>NPAAA clade</taxon>
        <taxon>Hologalegina</taxon>
        <taxon>IRL clade</taxon>
        <taxon>Trifolieae</taxon>
        <taxon>Trifolium</taxon>
    </lineage>
</organism>
<feature type="non-terminal residue" evidence="1">
    <location>
        <position position="1"/>
    </location>
</feature>
<keyword evidence="1" id="KW-0238">DNA-binding</keyword>
<sequence>PSSMVHTGGHLLEEDLEENVRLAKPNNGGGKGLLNSKKRFRTKFTYEQLEKMFGFAVKFISR</sequence>
<keyword evidence="1" id="KW-0371">Homeobox</keyword>
<dbReference type="Proteomes" id="UP000265520">
    <property type="component" value="Unassembled WGS sequence"/>
</dbReference>